<sequence length="342" mass="37119">MDTRISRGYVALMNVMSTRTLGPEGLTVSAVGLGCMGMSQGYGAADDTESIATLHRAVDLGVTFLDTAMSYGRGHNERLLGRALAGRRDKVVVATKFGIVRDDDGVRVDGRPENVRAYCEASLSRLGVDHIDLYYQHRVDPQVPIEETVGAMAELVAEGKVRHLGLSEASPSELERAAATHPISAAQYEWSLWWRDIEDDVLPTARRLGIGLVPYSPLGRGFLTGAVTADTFEAGDLRGGDPRFQGENLERNRALVAEVRRLAAEREVTPAQLALAWLLAQGDDVVPIPGTRRAERMAENARSAEIVLSPADRDLLEAAVPRAAWSGDRRAFAAHRTVRTPA</sequence>
<comment type="caution">
    <text evidence="3">The sequence shown here is derived from an EMBL/GenBank/DDBJ whole genome shotgun (WGS) entry which is preliminary data.</text>
</comment>
<protein>
    <submittedName>
        <fullName evidence="3">Aldo/keto reductase</fullName>
    </submittedName>
</protein>
<dbReference type="Pfam" id="PF00248">
    <property type="entry name" value="Aldo_ket_red"/>
    <property type="match status" value="1"/>
</dbReference>
<keyword evidence="4" id="KW-1185">Reference proteome</keyword>
<dbReference type="PANTHER" id="PTHR43625">
    <property type="entry name" value="AFLATOXIN B1 ALDEHYDE REDUCTASE"/>
    <property type="match status" value="1"/>
</dbReference>
<dbReference type="PROSITE" id="PS51257">
    <property type="entry name" value="PROKAR_LIPOPROTEIN"/>
    <property type="match status" value="1"/>
</dbReference>
<evidence type="ECO:0000313" key="3">
    <source>
        <dbReference type="EMBL" id="GAA3008480.1"/>
    </source>
</evidence>
<dbReference type="EMBL" id="BAAAWD010000007">
    <property type="protein sequence ID" value="GAA3008480.1"/>
    <property type="molecule type" value="Genomic_DNA"/>
</dbReference>
<dbReference type="PANTHER" id="PTHR43625:SF40">
    <property type="entry name" value="ALDO-KETO REDUCTASE YAKC [NADP(+)]"/>
    <property type="match status" value="1"/>
</dbReference>
<dbReference type="Gene3D" id="3.20.20.100">
    <property type="entry name" value="NADP-dependent oxidoreductase domain"/>
    <property type="match status" value="1"/>
</dbReference>
<reference evidence="3 4" key="1">
    <citation type="journal article" date="2019" name="Int. J. Syst. Evol. Microbiol.">
        <title>The Global Catalogue of Microorganisms (GCM) 10K type strain sequencing project: providing services to taxonomists for standard genome sequencing and annotation.</title>
        <authorList>
            <consortium name="The Broad Institute Genomics Platform"/>
            <consortium name="The Broad Institute Genome Sequencing Center for Infectious Disease"/>
            <person name="Wu L."/>
            <person name="Ma J."/>
        </authorList>
    </citation>
    <scope>NUCLEOTIDE SEQUENCE [LARGE SCALE GENOMIC DNA]</scope>
    <source>
        <strain evidence="3 4">JCM 3106</strain>
    </source>
</reference>
<evidence type="ECO:0000313" key="4">
    <source>
        <dbReference type="Proteomes" id="UP001499930"/>
    </source>
</evidence>
<dbReference type="InterPro" id="IPR023210">
    <property type="entry name" value="NADP_OxRdtase_dom"/>
</dbReference>
<dbReference type="InterPro" id="IPR050791">
    <property type="entry name" value="Aldo-Keto_reductase"/>
</dbReference>
<dbReference type="CDD" id="cd19076">
    <property type="entry name" value="AKR_AKR13A_13D"/>
    <property type="match status" value="1"/>
</dbReference>
<feature type="domain" description="NADP-dependent oxidoreductase" evidence="2">
    <location>
        <begin position="31"/>
        <end position="318"/>
    </location>
</feature>
<dbReference type="InterPro" id="IPR036812">
    <property type="entry name" value="NAD(P)_OxRdtase_dom_sf"/>
</dbReference>
<dbReference type="Proteomes" id="UP001499930">
    <property type="component" value="Unassembled WGS sequence"/>
</dbReference>
<evidence type="ECO:0000259" key="2">
    <source>
        <dbReference type="Pfam" id="PF00248"/>
    </source>
</evidence>
<evidence type="ECO:0000256" key="1">
    <source>
        <dbReference type="ARBA" id="ARBA00023002"/>
    </source>
</evidence>
<name>A0ABN3XYD6_9ACTN</name>
<gene>
    <name evidence="3" type="ORF">GCM10017559_33550</name>
</gene>
<organism evidence="3 4">
    <name type="scientific">Streptosporangium longisporum</name>
    <dbReference type="NCBI Taxonomy" id="46187"/>
    <lineage>
        <taxon>Bacteria</taxon>
        <taxon>Bacillati</taxon>
        <taxon>Actinomycetota</taxon>
        <taxon>Actinomycetes</taxon>
        <taxon>Streptosporangiales</taxon>
        <taxon>Streptosporangiaceae</taxon>
        <taxon>Streptosporangium</taxon>
    </lineage>
</organism>
<keyword evidence="1" id="KW-0560">Oxidoreductase</keyword>
<accession>A0ABN3XYD6</accession>
<proteinExistence type="predicted"/>
<dbReference type="SUPFAM" id="SSF51430">
    <property type="entry name" value="NAD(P)-linked oxidoreductase"/>
    <property type="match status" value="1"/>
</dbReference>